<dbReference type="Gene3D" id="1.10.10.10">
    <property type="entry name" value="Winged helix-like DNA-binding domain superfamily/Winged helix DNA-binding domain"/>
    <property type="match status" value="1"/>
</dbReference>
<comment type="caution">
    <text evidence="2">The sequence shown here is derived from an EMBL/GenBank/DDBJ whole genome shotgun (WGS) entry which is preliminary data.</text>
</comment>
<protein>
    <submittedName>
        <fullName evidence="2">Helix-turn-helix domain-containing protein</fullName>
    </submittedName>
</protein>
<dbReference type="EMBL" id="JBHSXH010000011">
    <property type="protein sequence ID" value="MFC6825043.1"/>
    <property type="molecule type" value="Genomic_DNA"/>
</dbReference>
<proteinExistence type="predicted"/>
<dbReference type="Pfam" id="PF01978">
    <property type="entry name" value="TrmB"/>
    <property type="match status" value="1"/>
</dbReference>
<evidence type="ECO:0000313" key="2">
    <source>
        <dbReference type="EMBL" id="MFC6825043.1"/>
    </source>
</evidence>
<dbReference type="RefSeq" id="WP_379694866.1">
    <property type="nucleotide sequence ID" value="NZ_JBHSXH010000011.1"/>
</dbReference>
<accession>A0ABD5U0M4</accession>
<dbReference type="SUPFAM" id="SSF46785">
    <property type="entry name" value="Winged helix' DNA-binding domain"/>
    <property type="match status" value="1"/>
</dbReference>
<reference evidence="2 3" key="1">
    <citation type="journal article" date="2019" name="Int. J. Syst. Evol. Microbiol.">
        <title>The Global Catalogue of Microorganisms (GCM) 10K type strain sequencing project: providing services to taxonomists for standard genome sequencing and annotation.</title>
        <authorList>
            <consortium name="The Broad Institute Genomics Platform"/>
            <consortium name="The Broad Institute Genome Sequencing Center for Infectious Disease"/>
            <person name="Wu L."/>
            <person name="Ma J."/>
        </authorList>
    </citation>
    <scope>NUCLEOTIDE SEQUENCE [LARGE SCALE GENOMIC DNA]</scope>
    <source>
        <strain evidence="2 3">YIM 94188</strain>
    </source>
</reference>
<dbReference type="CDD" id="cd00090">
    <property type="entry name" value="HTH_ARSR"/>
    <property type="match status" value="1"/>
</dbReference>
<dbReference type="InterPro" id="IPR002831">
    <property type="entry name" value="Tscrpt_reg_TrmB_N"/>
</dbReference>
<evidence type="ECO:0000259" key="1">
    <source>
        <dbReference type="Pfam" id="PF01978"/>
    </source>
</evidence>
<dbReference type="InterPro" id="IPR011991">
    <property type="entry name" value="ArsR-like_HTH"/>
</dbReference>
<gene>
    <name evidence="2" type="ORF">ACFQEV_08570</name>
</gene>
<dbReference type="Proteomes" id="UP001596408">
    <property type="component" value="Unassembled WGS sequence"/>
</dbReference>
<dbReference type="AlphaFoldDB" id="A0ABD5U0M4"/>
<dbReference type="InterPro" id="IPR036390">
    <property type="entry name" value="WH_DNA-bd_sf"/>
</dbReference>
<name>A0ABD5U0M4_9EURY</name>
<sequence>MPEAVQEQLRDERECEGLLNCLLGLNELDRGVFRLLAESSEPLTVDHVAKFIGKERTTAYRSVKRLEEAGVAVQEQESCPKGGYHHVYRVTDPDEIADEFQRMLNRWYAETGQLIQEFRDTYGESQASEIGR</sequence>
<feature type="domain" description="Transcription regulator TrmB N-terminal" evidence="1">
    <location>
        <begin position="23"/>
        <end position="93"/>
    </location>
</feature>
<keyword evidence="3" id="KW-1185">Reference proteome</keyword>
<evidence type="ECO:0000313" key="3">
    <source>
        <dbReference type="Proteomes" id="UP001596408"/>
    </source>
</evidence>
<organism evidence="2 3">
    <name type="scientific">Halopelagius fulvigenes</name>
    <dbReference type="NCBI Taxonomy" id="1198324"/>
    <lineage>
        <taxon>Archaea</taxon>
        <taxon>Methanobacteriati</taxon>
        <taxon>Methanobacteriota</taxon>
        <taxon>Stenosarchaea group</taxon>
        <taxon>Halobacteria</taxon>
        <taxon>Halobacteriales</taxon>
        <taxon>Haloferacaceae</taxon>
    </lineage>
</organism>
<dbReference type="InterPro" id="IPR036388">
    <property type="entry name" value="WH-like_DNA-bd_sf"/>
</dbReference>